<protein>
    <submittedName>
        <fullName evidence="4">Cellulose synthase subunit BcsC</fullName>
    </submittedName>
</protein>
<feature type="repeat" description="TPR" evidence="3">
    <location>
        <begin position="439"/>
        <end position="472"/>
    </location>
</feature>
<proteinExistence type="predicted"/>
<dbReference type="InterPro" id="IPR019734">
    <property type="entry name" value="TPR_rpt"/>
</dbReference>
<dbReference type="Pfam" id="PF13432">
    <property type="entry name" value="TPR_16"/>
    <property type="match status" value="3"/>
</dbReference>
<dbReference type="Gene3D" id="1.25.40.10">
    <property type="entry name" value="Tetratricopeptide repeat domain"/>
    <property type="match status" value="4"/>
</dbReference>
<dbReference type="EMBL" id="SJPF01000002">
    <property type="protein sequence ID" value="TWT34802.1"/>
    <property type="molecule type" value="Genomic_DNA"/>
</dbReference>
<dbReference type="InterPro" id="IPR052346">
    <property type="entry name" value="O-mannosyl-transferase_TMTC"/>
</dbReference>
<evidence type="ECO:0000256" key="2">
    <source>
        <dbReference type="ARBA" id="ARBA00022803"/>
    </source>
</evidence>
<organism evidence="4 5">
    <name type="scientific">Blastopirellula retiformator</name>
    <dbReference type="NCBI Taxonomy" id="2527970"/>
    <lineage>
        <taxon>Bacteria</taxon>
        <taxon>Pseudomonadati</taxon>
        <taxon>Planctomycetota</taxon>
        <taxon>Planctomycetia</taxon>
        <taxon>Pirellulales</taxon>
        <taxon>Pirellulaceae</taxon>
        <taxon>Blastopirellula</taxon>
    </lineage>
</organism>
<reference evidence="4 5" key="1">
    <citation type="submission" date="2019-02" db="EMBL/GenBank/DDBJ databases">
        <title>Deep-cultivation of Planctomycetes and their phenomic and genomic characterization uncovers novel biology.</title>
        <authorList>
            <person name="Wiegand S."/>
            <person name="Jogler M."/>
            <person name="Boedeker C."/>
            <person name="Pinto D."/>
            <person name="Vollmers J."/>
            <person name="Rivas-Marin E."/>
            <person name="Kohn T."/>
            <person name="Peeters S.H."/>
            <person name="Heuer A."/>
            <person name="Rast P."/>
            <person name="Oberbeckmann S."/>
            <person name="Bunk B."/>
            <person name="Jeske O."/>
            <person name="Meyerdierks A."/>
            <person name="Storesund J.E."/>
            <person name="Kallscheuer N."/>
            <person name="Luecker S."/>
            <person name="Lage O.M."/>
            <person name="Pohl T."/>
            <person name="Merkel B.J."/>
            <person name="Hornburger P."/>
            <person name="Mueller R.-W."/>
            <person name="Bruemmer F."/>
            <person name="Labrenz M."/>
            <person name="Spormann A.M."/>
            <person name="Op Den Camp H."/>
            <person name="Overmann J."/>
            <person name="Amann R."/>
            <person name="Jetten M.S.M."/>
            <person name="Mascher T."/>
            <person name="Medema M.H."/>
            <person name="Devos D.P."/>
            <person name="Kaster A.-K."/>
            <person name="Ovreas L."/>
            <person name="Rohde M."/>
            <person name="Galperin M.Y."/>
            <person name="Jogler C."/>
        </authorList>
    </citation>
    <scope>NUCLEOTIDE SEQUENCE [LARGE SCALE GENOMIC DNA]</scope>
    <source>
        <strain evidence="4 5">Enr8</strain>
    </source>
</reference>
<dbReference type="OrthoDB" id="9777890at2"/>
<dbReference type="SUPFAM" id="SSF52540">
    <property type="entry name" value="P-loop containing nucleoside triphosphate hydrolases"/>
    <property type="match status" value="1"/>
</dbReference>
<dbReference type="AlphaFoldDB" id="A0A5C5VAU5"/>
<sequence>MNNGLQAALELHQAGDLASAERAYRQILQDVPTDANALHLLGLNLHEQGRSQEGLVLVKQAVDLKPSVGVLHNSLGVLQMALGDLQSAESSFRKAASLDSGCVEAKRNLAAISERLRPASAQQEAAAPLRTQRESTELEEKIRRYLAANPHNANAYVQLAQMLKSRGEQQPAIEMLTEAVRRFPGNRELRSLLGEALGNLGRHEEAEAVFTKLAEELPGDAMAHTNLGVSQLAQDRLPEASASLEQACRLDPQHFRAHFLSGVAKRKAGNVDQAETSLCQALKLNPDFHEARLELAFVQKSRGDYEACARLLQEILKMAPCHAPALLELATCCEMLGDVEQLVQACVNALQTDPKFAPAHLLLGMILSARLAPEVRAKLDLEEREELGEKALRHLSAAASFAPSAEAFDAWGRALIQLGRHAEALEKVQEAIRRQPDFAHAHEALGRIFLEQGAVDQACASFSRAIEIDPLRTLSQYELARSGKTQDKPQAIRQIQALLQQDPLSLQDQVFLNFALGVLFDAVQDYDSAFEHYQIANRLKNEDPRKRSREGDREGVRKSDWDRTLALKETFHSSFFGERPQLVGSESDLPIFIVGMPRSGTTLVEQILSSHPEVCGAGELMDITDLTLSMPRRLGVDVRYPQAVEKLDGVLVKEMAESYLGQLRSRSSAAKRVTDKMPTNFRHLGFVAMLFPRAHIINVRRDSRDVCISCFRQNLDWPYCDLEACARYYRQYLRLMSHWKEATPLKILDIQYEELVADPDRVSRQLVEFCGLPWDDSCLRFHASNRAVQTPSKWQVRQPVYHSSVGAWKRYQKHLGPLEEVLADRG</sequence>
<keyword evidence="5" id="KW-1185">Reference proteome</keyword>
<evidence type="ECO:0000256" key="1">
    <source>
        <dbReference type="ARBA" id="ARBA00022737"/>
    </source>
</evidence>
<feature type="repeat" description="TPR" evidence="3">
    <location>
        <begin position="153"/>
        <end position="186"/>
    </location>
</feature>
<dbReference type="SMART" id="SM00028">
    <property type="entry name" value="TPR"/>
    <property type="match status" value="11"/>
</dbReference>
<dbReference type="Gene3D" id="3.40.50.300">
    <property type="entry name" value="P-loop containing nucleotide triphosphate hydrolases"/>
    <property type="match status" value="1"/>
</dbReference>
<dbReference type="SUPFAM" id="SSF48452">
    <property type="entry name" value="TPR-like"/>
    <property type="match status" value="3"/>
</dbReference>
<keyword evidence="1" id="KW-0677">Repeat</keyword>
<evidence type="ECO:0000313" key="4">
    <source>
        <dbReference type="EMBL" id="TWT34802.1"/>
    </source>
</evidence>
<feature type="repeat" description="TPR" evidence="3">
    <location>
        <begin position="405"/>
        <end position="438"/>
    </location>
</feature>
<evidence type="ECO:0000313" key="5">
    <source>
        <dbReference type="Proteomes" id="UP000318878"/>
    </source>
</evidence>
<dbReference type="InterPro" id="IPR011990">
    <property type="entry name" value="TPR-like_helical_dom_sf"/>
</dbReference>
<dbReference type="Pfam" id="PF13469">
    <property type="entry name" value="Sulfotransfer_3"/>
    <property type="match status" value="1"/>
</dbReference>
<name>A0A5C5VAU5_9BACT</name>
<dbReference type="Pfam" id="PF13181">
    <property type="entry name" value="TPR_8"/>
    <property type="match status" value="1"/>
</dbReference>
<dbReference type="RefSeq" id="WP_146431359.1">
    <property type="nucleotide sequence ID" value="NZ_SJPF01000002.1"/>
</dbReference>
<dbReference type="PROSITE" id="PS50005">
    <property type="entry name" value="TPR"/>
    <property type="match status" value="5"/>
</dbReference>
<dbReference type="Proteomes" id="UP000318878">
    <property type="component" value="Unassembled WGS sequence"/>
</dbReference>
<dbReference type="Pfam" id="PF14559">
    <property type="entry name" value="TPR_19"/>
    <property type="match status" value="1"/>
</dbReference>
<dbReference type="PANTHER" id="PTHR44227:SF3">
    <property type="entry name" value="PROTEIN O-MANNOSYL-TRANSFERASE TMTC4"/>
    <property type="match status" value="1"/>
</dbReference>
<keyword evidence="2 3" id="KW-0802">TPR repeat</keyword>
<accession>A0A5C5VAU5</accession>
<comment type="caution">
    <text evidence="4">The sequence shown here is derived from an EMBL/GenBank/DDBJ whole genome shotgun (WGS) entry which is preliminary data.</text>
</comment>
<evidence type="ECO:0000256" key="3">
    <source>
        <dbReference type="PROSITE-ProRule" id="PRU00339"/>
    </source>
</evidence>
<feature type="repeat" description="TPR" evidence="3">
    <location>
        <begin position="255"/>
        <end position="288"/>
    </location>
</feature>
<gene>
    <name evidence="4" type="ORF">Enr8_22160</name>
</gene>
<dbReference type="PANTHER" id="PTHR44227">
    <property type="match status" value="1"/>
</dbReference>
<feature type="repeat" description="TPR" evidence="3">
    <location>
        <begin position="221"/>
        <end position="254"/>
    </location>
</feature>
<dbReference type="InterPro" id="IPR027417">
    <property type="entry name" value="P-loop_NTPase"/>
</dbReference>